<feature type="region of interest" description="Disordered" evidence="2">
    <location>
        <begin position="728"/>
        <end position="774"/>
    </location>
</feature>
<feature type="region of interest" description="Disordered" evidence="2">
    <location>
        <begin position="274"/>
        <end position="307"/>
    </location>
</feature>
<feature type="coiled-coil region" evidence="1">
    <location>
        <begin position="936"/>
        <end position="963"/>
    </location>
</feature>
<feature type="compositionally biased region" description="Low complexity" evidence="2">
    <location>
        <begin position="735"/>
        <end position="750"/>
    </location>
</feature>
<dbReference type="OrthoDB" id="553144at2759"/>
<evidence type="ECO:0000256" key="2">
    <source>
        <dbReference type="SAM" id="MobiDB-lite"/>
    </source>
</evidence>
<gene>
    <name evidence="3" type="ORF">GPECTOR_5g287</name>
</gene>
<dbReference type="InterPro" id="IPR019734">
    <property type="entry name" value="TPR_rpt"/>
</dbReference>
<proteinExistence type="predicted"/>
<feature type="compositionally biased region" description="Low complexity" evidence="2">
    <location>
        <begin position="827"/>
        <end position="855"/>
    </location>
</feature>
<dbReference type="InterPro" id="IPR053137">
    <property type="entry name" value="NLR-like"/>
</dbReference>
<keyword evidence="4" id="KW-1185">Reference proteome</keyword>
<organism evidence="3 4">
    <name type="scientific">Gonium pectorale</name>
    <name type="common">Green alga</name>
    <dbReference type="NCBI Taxonomy" id="33097"/>
    <lineage>
        <taxon>Eukaryota</taxon>
        <taxon>Viridiplantae</taxon>
        <taxon>Chlorophyta</taxon>
        <taxon>core chlorophytes</taxon>
        <taxon>Chlorophyceae</taxon>
        <taxon>CS clade</taxon>
        <taxon>Chlamydomonadales</taxon>
        <taxon>Volvocaceae</taxon>
        <taxon>Gonium</taxon>
    </lineage>
</organism>
<evidence type="ECO:0000313" key="3">
    <source>
        <dbReference type="EMBL" id="KXZ54192.1"/>
    </source>
</evidence>
<feature type="compositionally biased region" description="Polar residues" evidence="2">
    <location>
        <begin position="76"/>
        <end position="88"/>
    </location>
</feature>
<feature type="region of interest" description="Disordered" evidence="2">
    <location>
        <begin position="1062"/>
        <end position="1088"/>
    </location>
</feature>
<reference evidence="4" key="1">
    <citation type="journal article" date="2016" name="Nat. Commun.">
        <title>The Gonium pectorale genome demonstrates co-option of cell cycle regulation during the evolution of multicellularity.</title>
        <authorList>
            <person name="Hanschen E.R."/>
            <person name="Marriage T.N."/>
            <person name="Ferris P.J."/>
            <person name="Hamaji T."/>
            <person name="Toyoda A."/>
            <person name="Fujiyama A."/>
            <person name="Neme R."/>
            <person name="Noguchi H."/>
            <person name="Minakuchi Y."/>
            <person name="Suzuki M."/>
            <person name="Kawai-Toyooka H."/>
            <person name="Smith D.R."/>
            <person name="Sparks H."/>
            <person name="Anderson J."/>
            <person name="Bakaric R."/>
            <person name="Luria V."/>
            <person name="Karger A."/>
            <person name="Kirschner M.W."/>
            <person name="Durand P.M."/>
            <person name="Michod R.E."/>
            <person name="Nozaki H."/>
            <person name="Olson B.J."/>
        </authorList>
    </citation>
    <scope>NUCLEOTIDE SEQUENCE [LARGE SCALE GENOMIC DNA]</scope>
    <source>
        <strain evidence="4">NIES-2863</strain>
    </source>
</reference>
<feature type="compositionally biased region" description="Low complexity" evidence="2">
    <location>
        <begin position="103"/>
        <end position="118"/>
    </location>
</feature>
<feature type="region of interest" description="Disordered" evidence="2">
    <location>
        <begin position="1193"/>
        <end position="1236"/>
    </location>
</feature>
<dbReference type="EMBL" id="LSYV01000006">
    <property type="protein sequence ID" value="KXZ54192.1"/>
    <property type="molecule type" value="Genomic_DNA"/>
</dbReference>
<dbReference type="SUPFAM" id="SSF48452">
    <property type="entry name" value="TPR-like"/>
    <property type="match status" value="2"/>
</dbReference>
<feature type="region of interest" description="Disordered" evidence="2">
    <location>
        <begin position="980"/>
        <end position="1040"/>
    </location>
</feature>
<evidence type="ECO:0000256" key="1">
    <source>
        <dbReference type="SAM" id="Coils"/>
    </source>
</evidence>
<feature type="compositionally biased region" description="Low complexity" evidence="2">
    <location>
        <begin position="980"/>
        <end position="1005"/>
    </location>
</feature>
<accession>A0A150GWU9</accession>
<feature type="compositionally biased region" description="Low complexity" evidence="2">
    <location>
        <begin position="621"/>
        <end position="641"/>
    </location>
</feature>
<name>A0A150GWU9_GONPE</name>
<dbReference type="Pfam" id="PF13374">
    <property type="entry name" value="TPR_10"/>
    <property type="match status" value="1"/>
</dbReference>
<dbReference type="Gene3D" id="1.25.40.10">
    <property type="entry name" value="Tetratricopeptide repeat domain"/>
    <property type="match status" value="2"/>
</dbReference>
<comment type="caution">
    <text evidence="3">The sequence shown here is derived from an EMBL/GenBank/DDBJ whole genome shotgun (WGS) entry which is preliminary data.</text>
</comment>
<dbReference type="PANTHER" id="PTHR46082">
    <property type="entry name" value="ATP/GTP-BINDING PROTEIN-RELATED"/>
    <property type="match status" value="1"/>
</dbReference>
<dbReference type="SMART" id="SM00028">
    <property type="entry name" value="TPR"/>
    <property type="match status" value="2"/>
</dbReference>
<feature type="region of interest" description="Disordered" evidence="2">
    <location>
        <begin position="795"/>
        <end position="862"/>
    </location>
</feature>
<feature type="region of interest" description="Disordered" evidence="2">
    <location>
        <begin position="562"/>
        <end position="641"/>
    </location>
</feature>
<feature type="compositionally biased region" description="Low complexity" evidence="2">
    <location>
        <begin position="795"/>
        <end position="805"/>
    </location>
</feature>
<dbReference type="AlphaFoldDB" id="A0A150GWU9"/>
<dbReference type="PANTHER" id="PTHR46082:SF6">
    <property type="entry name" value="AAA+ ATPASE DOMAIN-CONTAINING PROTEIN-RELATED"/>
    <property type="match status" value="1"/>
</dbReference>
<dbReference type="Pfam" id="PF13424">
    <property type="entry name" value="TPR_12"/>
    <property type="match status" value="1"/>
</dbReference>
<feature type="compositionally biased region" description="Pro residues" evidence="2">
    <location>
        <begin position="1006"/>
        <end position="1023"/>
    </location>
</feature>
<feature type="compositionally biased region" description="Low complexity" evidence="2">
    <location>
        <begin position="1062"/>
        <end position="1082"/>
    </location>
</feature>
<dbReference type="InterPro" id="IPR011990">
    <property type="entry name" value="TPR-like_helical_dom_sf"/>
</dbReference>
<feature type="compositionally biased region" description="Acidic residues" evidence="2">
    <location>
        <begin position="1193"/>
        <end position="1208"/>
    </location>
</feature>
<keyword evidence="1" id="KW-0175">Coiled coil</keyword>
<feature type="compositionally biased region" description="Low complexity" evidence="2">
    <location>
        <begin position="1223"/>
        <end position="1236"/>
    </location>
</feature>
<dbReference type="Proteomes" id="UP000075714">
    <property type="component" value="Unassembled WGS sequence"/>
</dbReference>
<feature type="compositionally biased region" description="Pro residues" evidence="2">
    <location>
        <begin position="582"/>
        <end position="591"/>
    </location>
</feature>
<evidence type="ECO:0000313" key="4">
    <source>
        <dbReference type="Proteomes" id="UP000075714"/>
    </source>
</evidence>
<sequence length="1236" mass="120722">MGESLQPRYSLETPSVQGLAPIRGGVAANRRISLGGPLAGVGLEGRAKHGSDARGGTRSVHIRRNTRVDADGVENGRSSRASGGNDSGSSRHRGVQFAGGHESSSSSNGGASSRSNSRVAPVELPALANAGPGGSAAAAAAAGGRAAGSAAAAGPSGVTLAFLESLAAASRPNATLRDLYRSLILPATRSARCAYAQLLGSEHRAKPTHVLVCSWDERVADVVQQVADFAASLGSQQAQQQQQRHLQPPSASAALGADAPLLRGRAGVLGGKASPLPMAGGAPDVRRSGGGAASPAASSSGGSGGGAGGGGSQGFAVWLDLFAINFNAAPAVQAAAGKVPGSAVAAAAPRVLAAAKPSTPTVEGAAQERARALPAAIAAAKAVLLLPGSQGAALREHPCTLAAWHALRGRGNGGGVSLSLGAALDVDVGLVQAAFEGLTVSTKATEDPTLVAAASADAAGAAAAGGSGGVSATTAAASRMSPERAAVRAIREGASACAANATAFVADPQPARTVREGLAAAAVAAANTLLSRPPAAAGSASQRMVPASPPLPAPASPLSLALRFSSGGGGAATSTDALFSSPSPPPQPPPLLSTTSRRALMPSPLRKGPSSRKMILPPTDAWSASSISPASSNSSTPVSTALTPSRSTIVLSAPGAQADIAGGAAGAVAPSTVAGGGPGPGPGRIIAHTVSGSGANMEGWVASGWVATWSSADGAGSAEAVAARRPRGLAPLPDGASPSSAEGSAAASPRSRMRGRSLAPWESNSPLPNPALRSSAAGLAGGSILAGALSPQFNRGGSTASSASGNTWPGVTAEDSGGAAVLPAGRSSPSHLAPAAVPPSVAGSSPLGPGSPASSEDAEGLARSGLAVLERQLGSEHEEVLAARHNLAAILAAAGRHDDAISLLQRVLSSPASQAKPLCAAALAASVEMASCLAAAGRQREARKLLRAQLRTLQEEEDEAAAVAAAAALAAARGRGTPPVLLPASTSASASATSNSGSSSAAPAPTSGPLPPAALPPGLPAPGRPGVHRSGVLNSPHGRDGSGSVVAAVALAAAGGLGGAASGSPSGSAAVSPAPGSPAAASQAPRGLSTLKRQELQSKCSHLLAQLKAAVGKTESARGLFRRAVEGYTAVYGSRHPMTADCMLGLASALHAAHNYSDALEQYRAVLELYTELYGPHHPATTRVSNKLGDVEEAMEGEESEAQEDVSEAEPSLRRGQGGRGGRAASAGGRNRWGLA</sequence>
<protein>
    <submittedName>
        <fullName evidence="3">Uncharacterized protein</fullName>
    </submittedName>
</protein>
<feature type="region of interest" description="Disordered" evidence="2">
    <location>
        <begin position="35"/>
        <end position="119"/>
    </location>
</feature>